<keyword evidence="17" id="KW-1185">Reference proteome</keyword>
<keyword evidence="9" id="KW-0256">Endoplasmic reticulum</keyword>
<dbReference type="GO" id="GO:0019797">
    <property type="term" value="F:procollagen-proline 3-dioxygenase activity"/>
    <property type="evidence" value="ECO:0007669"/>
    <property type="project" value="UniProtKB-EC"/>
</dbReference>
<keyword evidence="11" id="KW-0223">Dioxygenase</keyword>
<evidence type="ECO:0000256" key="14">
    <source>
        <dbReference type="ARBA" id="ARBA00023180"/>
    </source>
</evidence>
<evidence type="ECO:0000256" key="10">
    <source>
        <dbReference type="ARBA" id="ARBA00022896"/>
    </source>
</evidence>
<evidence type="ECO:0000313" key="17">
    <source>
        <dbReference type="Proteomes" id="UP000515150"/>
    </source>
</evidence>
<dbReference type="InterPro" id="IPR039575">
    <property type="entry name" value="P3H"/>
</dbReference>
<evidence type="ECO:0000256" key="13">
    <source>
        <dbReference type="ARBA" id="ARBA00023004"/>
    </source>
</evidence>
<keyword evidence="6" id="KW-0732">Signal</keyword>
<dbReference type="OrthoDB" id="8517835at2759"/>
<dbReference type="Pfam" id="PF23557">
    <property type="entry name" value="TPR_leprecan"/>
    <property type="match status" value="1"/>
</dbReference>
<dbReference type="KEGG" id="bspl:114843080"/>
<keyword evidence="5" id="KW-0479">Metal-binding</keyword>
<dbReference type="Proteomes" id="UP000515150">
    <property type="component" value="Chromosome 16"/>
</dbReference>
<name>A0A9W2XBW9_BETSP</name>
<dbReference type="RefSeq" id="XP_055359201.1">
    <property type="nucleotide sequence ID" value="XM_055503226.1"/>
</dbReference>
<feature type="domain" description="Fe2OG dioxygenase" evidence="16">
    <location>
        <begin position="626"/>
        <end position="740"/>
    </location>
</feature>
<dbReference type="InterPro" id="IPR005123">
    <property type="entry name" value="Oxoglu/Fe-dep_dioxygenase_dom"/>
</dbReference>
<protein>
    <recommendedName>
        <fullName evidence="4">procollagen-proline 3-dioxygenase</fullName>
        <ecNumber evidence="4">1.14.11.7</ecNumber>
    </recommendedName>
</protein>
<dbReference type="PANTHER" id="PTHR14049">
    <property type="entry name" value="LEPRECAN 1"/>
    <property type="match status" value="1"/>
</dbReference>
<keyword evidence="10" id="KW-0847">Vitamin C</keyword>
<keyword evidence="8" id="KW-0802">TPR repeat</keyword>
<comment type="similarity">
    <text evidence="3">Belongs to the leprecan family.</text>
</comment>
<evidence type="ECO:0000256" key="6">
    <source>
        <dbReference type="ARBA" id="ARBA00022729"/>
    </source>
</evidence>
<dbReference type="EC" id="1.14.11.7" evidence="4"/>
<evidence type="ECO:0000256" key="2">
    <source>
        <dbReference type="ARBA" id="ARBA00001962"/>
    </source>
</evidence>
<dbReference type="GO" id="GO:0005783">
    <property type="term" value="C:endoplasmic reticulum"/>
    <property type="evidence" value="ECO:0007669"/>
    <property type="project" value="TreeGrafter"/>
</dbReference>
<evidence type="ECO:0000256" key="9">
    <source>
        <dbReference type="ARBA" id="ARBA00022824"/>
    </source>
</evidence>
<dbReference type="SMART" id="SM00702">
    <property type="entry name" value="P4Hc"/>
    <property type="match status" value="1"/>
</dbReference>
<accession>A0A9W2XBW9</accession>
<evidence type="ECO:0000256" key="7">
    <source>
        <dbReference type="ARBA" id="ARBA00022737"/>
    </source>
</evidence>
<dbReference type="InterPro" id="IPR056585">
    <property type="entry name" value="Leprecan_dom"/>
</dbReference>
<dbReference type="Pfam" id="PF13640">
    <property type="entry name" value="2OG-FeII_Oxy_3"/>
    <property type="match status" value="1"/>
</dbReference>
<evidence type="ECO:0000313" key="18">
    <source>
        <dbReference type="RefSeq" id="XP_055359201.1"/>
    </source>
</evidence>
<keyword evidence="12" id="KW-0560">Oxidoreductase</keyword>
<dbReference type="PANTHER" id="PTHR14049:SF15">
    <property type="entry name" value="PROCOLLAGEN-PROLINE 3-DIOXYGENASE"/>
    <property type="match status" value="1"/>
</dbReference>
<dbReference type="CTD" id="10536"/>
<dbReference type="GeneID" id="114843080"/>
<keyword evidence="13" id="KW-0408">Iron</keyword>
<comment type="cofactor">
    <cofactor evidence="2">
        <name>Fe cation</name>
        <dbReference type="ChEBI" id="CHEBI:24875"/>
    </cofactor>
</comment>
<evidence type="ECO:0000256" key="3">
    <source>
        <dbReference type="ARBA" id="ARBA00006487"/>
    </source>
</evidence>
<dbReference type="InterPro" id="IPR006620">
    <property type="entry name" value="Pro_4_hyd_alph"/>
</dbReference>
<evidence type="ECO:0000256" key="5">
    <source>
        <dbReference type="ARBA" id="ARBA00022723"/>
    </source>
</evidence>
<dbReference type="GO" id="GO:0032963">
    <property type="term" value="P:collagen metabolic process"/>
    <property type="evidence" value="ECO:0007669"/>
    <property type="project" value="InterPro"/>
</dbReference>
<dbReference type="GO" id="GO:0031418">
    <property type="term" value="F:L-ascorbic acid binding"/>
    <property type="evidence" value="ECO:0007669"/>
    <property type="project" value="UniProtKB-KW"/>
</dbReference>
<evidence type="ECO:0000256" key="15">
    <source>
        <dbReference type="SAM" id="MobiDB-lite"/>
    </source>
</evidence>
<gene>
    <name evidence="18" type="primary">p3h3</name>
</gene>
<evidence type="ECO:0000256" key="4">
    <source>
        <dbReference type="ARBA" id="ARBA00012262"/>
    </source>
</evidence>
<evidence type="ECO:0000259" key="16">
    <source>
        <dbReference type="PROSITE" id="PS51471"/>
    </source>
</evidence>
<feature type="region of interest" description="Disordered" evidence="15">
    <location>
        <begin position="762"/>
        <end position="803"/>
    </location>
</feature>
<reference evidence="18" key="1">
    <citation type="submission" date="2025-08" db="UniProtKB">
        <authorList>
            <consortium name="RefSeq"/>
        </authorList>
    </citation>
    <scope>IDENTIFICATION</scope>
</reference>
<dbReference type="GO" id="GO:0005506">
    <property type="term" value="F:iron ion binding"/>
    <property type="evidence" value="ECO:0007669"/>
    <property type="project" value="InterPro"/>
</dbReference>
<dbReference type="PROSITE" id="PS51471">
    <property type="entry name" value="FE2OG_OXY"/>
    <property type="match status" value="1"/>
</dbReference>
<dbReference type="InterPro" id="IPR044862">
    <property type="entry name" value="Pro_4_hyd_alph_FE2OG_OXY"/>
</dbReference>
<dbReference type="FunFam" id="2.60.120.620:FF:000003">
    <property type="entry name" value="Prolyl 3-hydroxylase 2"/>
    <property type="match status" value="1"/>
</dbReference>
<keyword evidence="14" id="KW-0325">Glycoprotein</keyword>
<comment type="cofactor">
    <cofactor evidence="1">
        <name>L-ascorbate</name>
        <dbReference type="ChEBI" id="CHEBI:38290"/>
    </cofactor>
</comment>
<sequence length="803" mass="88655">MNPELLPCVEGRPSARQRQRPVTVMSVIECEPLEASSLPDVPLVPPPPPPPPPLAPAPAPAGFVSGTMALRSDHSTVYVAFHFLILASINVASVAPDGGSSAAVSLLQPYDFLYYSGVRAYFGEEWGKAAELLEKSLLTKEALLRVRRRCHDECEAAGREALGKLDSEEGSLWDLWALDWVQQRAECLRFCVGQSVTPVAQLPVSSDIEFEFSSRNPYNFLQVTYYKLEKLQRAAAAAHTYFVANPNHLEMRNNIEKYRRMKGVSEDAFQDRELASERHWALYDAALQAEALSDWAQAAEQWGACVSETLRQTDECRVQCEVASRPLPEDRGVDGVDGAYEKAAALTLSLLACRQACVTQVSTRPGRISAQEDCLPTQLEHLHIAQFKAGDVSGALQTLHSLLLFYPTDKDSLDNLQLYYETLGGDTEPQVTPPAPEISRYVSRSLQEKKLLYFGVENFDFSFSDPDLWTPEDVVPDSLRATWRAEKEKMLEKMKVGEEQEEVDDSGFFAGGPVQRLGVTIAMDDEVLNGTNRVVLDGVTTEQECDRILLLATAAASAGDGYQGRRSPHTPHETFEGLTVLRATKLAQDGLLNETDARLLHELGERAKALLHSYFRSPSGLFISFTHLVCRTAVAGDQQGRLDLSHPVHVDNCLLEPETKQCWKEPPAFTHRDLSAILYLNDNFDGGELFFTNRDAKTVTARVRPGCGRLVGFSSGPVNPHGVTAVTSGRRCALALWFTKERLYRDMEREEAEALWAADGKSVVKKDEAEAEGGAAAARNARSQASKERSRGRGRVTGGKDEL</sequence>
<proteinExistence type="inferred from homology"/>
<dbReference type="AlphaFoldDB" id="A0A9W2XBW9"/>
<organism evidence="17 18">
    <name type="scientific">Betta splendens</name>
    <name type="common">Siamese fighting fish</name>
    <dbReference type="NCBI Taxonomy" id="158456"/>
    <lineage>
        <taxon>Eukaryota</taxon>
        <taxon>Metazoa</taxon>
        <taxon>Chordata</taxon>
        <taxon>Craniata</taxon>
        <taxon>Vertebrata</taxon>
        <taxon>Euteleostomi</taxon>
        <taxon>Actinopterygii</taxon>
        <taxon>Neopterygii</taxon>
        <taxon>Teleostei</taxon>
        <taxon>Neoteleostei</taxon>
        <taxon>Acanthomorphata</taxon>
        <taxon>Anabantaria</taxon>
        <taxon>Anabantiformes</taxon>
        <taxon>Anabantoidei</taxon>
        <taxon>Osphronemidae</taxon>
        <taxon>Betta</taxon>
    </lineage>
</organism>
<evidence type="ECO:0000256" key="1">
    <source>
        <dbReference type="ARBA" id="ARBA00001961"/>
    </source>
</evidence>
<dbReference type="Gene3D" id="2.60.120.620">
    <property type="entry name" value="q2cbj1_9rhob like domain"/>
    <property type="match status" value="1"/>
</dbReference>
<evidence type="ECO:0000256" key="12">
    <source>
        <dbReference type="ARBA" id="ARBA00023002"/>
    </source>
</evidence>
<dbReference type="Gene3D" id="1.25.40.10">
    <property type="entry name" value="Tetratricopeptide repeat domain"/>
    <property type="match status" value="1"/>
</dbReference>
<evidence type="ECO:0000256" key="8">
    <source>
        <dbReference type="ARBA" id="ARBA00022803"/>
    </source>
</evidence>
<dbReference type="InterPro" id="IPR011990">
    <property type="entry name" value="TPR-like_helical_dom_sf"/>
</dbReference>
<evidence type="ECO:0000256" key="11">
    <source>
        <dbReference type="ARBA" id="ARBA00022964"/>
    </source>
</evidence>
<keyword evidence="7" id="KW-0677">Repeat</keyword>